<name>A0A0E9QJ03_ANGAN</name>
<evidence type="ECO:0000313" key="1">
    <source>
        <dbReference type="EMBL" id="JAH16078.1"/>
    </source>
</evidence>
<protein>
    <submittedName>
        <fullName evidence="1">Uncharacterized protein</fullName>
    </submittedName>
</protein>
<proteinExistence type="predicted"/>
<reference evidence="1" key="2">
    <citation type="journal article" date="2015" name="Fish Shellfish Immunol.">
        <title>Early steps in the European eel (Anguilla anguilla)-Vibrio vulnificus interaction in the gills: Role of the RtxA13 toxin.</title>
        <authorList>
            <person name="Callol A."/>
            <person name="Pajuelo D."/>
            <person name="Ebbesson L."/>
            <person name="Teles M."/>
            <person name="MacKenzie S."/>
            <person name="Amaro C."/>
        </authorList>
    </citation>
    <scope>NUCLEOTIDE SEQUENCE</scope>
</reference>
<organism evidence="1">
    <name type="scientific">Anguilla anguilla</name>
    <name type="common">European freshwater eel</name>
    <name type="synonym">Muraena anguilla</name>
    <dbReference type="NCBI Taxonomy" id="7936"/>
    <lineage>
        <taxon>Eukaryota</taxon>
        <taxon>Metazoa</taxon>
        <taxon>Chordata</taxon>
        <taxon>Craniata</taxon>
        <taxon>Vertebrata</taxon>
        <taxon>Euteleostomi</taxon>
        <taxon>Actinopterygii</taxon>
        <taxon>Neopterygii</taxon>
        <taxon>Teleostei</taxon>
        <taxon>Anguilliformes</taxon>
        <taxon>Anguillidae</taxon>
        <taxon>Anguilla</taxon>
    </lineage>
</organism>
<sequence>MEGQFVLTICKTDFSSWTSLVKLSILLFVESTSIWTPEAAVLLLYQLLIRVFL</sequence>
<reference evidence="1" key="1">
    <citation type="submission" date="2014-11" db="EMBL/GenBank/DDBJ databases">
        <authorList>
            <person name="Amaro Gonzalez C."/>
        </authorList>
    </citation>
    <scope>NUCLEOTIDE SEQUENCE</scope>
</reference>
<dbReference type="AlphaFoldDB" id="A0A0E9QJ03"/>
<accession>A0A0E9QJ03</accession>
<dbReference type="EMBL" id="GBXM01092499">
    <property type="protein sequence ID" value="JAH16078.1"/>
    <property type="molecule type" value="Transcribed_RNA"/>
</dbReference>